<dbReference type="FunCoup" id="Q18539">
    <property type="interactions" value="83"/>
</dbReference>
<dbReference type="PhylomeDB" id="Q18539"/>
<dbReference type="Bgee" id="WBGene00008029">
    <property type="expression patterns" value="Expressed in material anatomical entity and 2 other cell types or tissues"/>
</dbReference>
<proteinExistence type="predicted"/>
<dbReference type="eggNOG" id="KOG3017">
    <property type="taxonomic scope" value="Eukaryota"/>
</dbReference>
<dbReference type="IntAct" id="Q18539">
    <property type="interactions" value="2"/>
</dbReference>
<dbReference type="STRING" id="6239.C39E9.5.1"/>
<dbReference type="InterPro" id="IPR035940">
    <property type="entry name" value="CAP_sf"/>
</dbReference>
<dbReference type="KEGG" id="cel:CELE_C39E9.5"/>
<dbReference type="GO" id="GO:0005615">
    <property type="term" value="C:extracellular space"/>
    <property type="evidence" value="ECO:0000318"/>
    <property type="project" value="GO_Central"/>
</dbReference>
<dbReference type="UCSC" id="C39E9.5">
    <property type="organism name" value="c. elegans"/>
</dbReference>
<dbReference type="GeneID" id="183344"/>
<dbReference type="Proteomes" id="UP000001940">
    <property type="component" value="Chromosome IV"/>
</dbReference>
<dbReference type="SMART" id="SM00198">
    <property type="entry name" value="SCP"/>
    <property type="match status" value="1"/>
</dbReference>
<accession>Q18539</accession>
<evidence type="ECO:0000259" key="2">
    <source>
        <dbReference type="SMART" id="SM00198"/>
    </source>
</evidence>
<dbReference type="Reactome" id="R-CEL-6798695">
    <property type="pathway name" value="Neutrophil degranulation"/>
</dbReference>
<dbReference type="AGR" id="WB:WBGene00008029"/>
<sequence>MQTALVLALVCVGAHAQFSEGGKQSMVNAHNAVRSSIAKGEYVAKGTKKDSATNMLKMKWDNSLAQSAQNYANGCPMQHSPDKSYGENLFWAYSSSPITDLDKYVQSAVDTWVSEFQMFGWNSNKFTTALWNTGIGHATQVAWSATGQVGCGAKNCGADSVRVGSYKATIVCQYKVPGNYLFKNIYNSGAKCSACPAGTSCEQSSGLCA</sequence>
<dbReference type="InterPro" id="IPR014044">
    <property type="entry name" value="CAP_dom"/>
</dbReference>
<evidence type="ECO:0000313" key="5">
    <source>
        <dbReference type="WormBase" id="C39E9.5"/>
    </source>
</evidence>
<dbReference type="HOGENOM" id="CLU_035730_7_1_1"/>
<dbReference type="WormBase" id="C39E9.5">
    <property type="protein sequence ID" value="CE05388"/>
    <property type="gene ID" value="WBGene00008029"/>
    <property type="gene designation" value="scl-7"/>
</dbReference>
<dbReference type="PaxDb" id="6239-C39E9.5"/>
<dbReference type="PIR" id="T19848">
    <property type="entry name" value="T19848"/>
</dbReference>
<name>Q18539_CAEEL</name>
<gene>
    <name evidence="3 5" type="primary">scl-7</name>
    <name evidence="5" type="ORF">C39E9.5</name>
    <name evidence="3" type="ORF">CELE_C39E9.5</name>
</gene>
<dbReference type="InterPro" id="IPR002413">
    <property type="entry name" value="V5_allergen-like"/>
</dbReference>
<dbReference type="PRINTS" id="PR00837">
    <property type="entry name" value="V5TPXLIKE"/>
</dbReference>
<dbReference type="AlphaFoldDB" id="Q18539"/>
<dbReference type="Gene3D" id="3.40.33.10">
    <property type="entry name" value="CAP"/>
    <property type="match status" value="1"/>
</dbReference>
<dbReference type="OrthoDB" id="5876828at2759"/>
<evidence type="ECO:0000313" key="3">
    <source>
        <dbReference type="EMBL" id="CAA94331.1"/>
    </source>
</evidence>
<keyword evidence="1" id="KW-0732">Signal</keyword>
<keyword evidence="4" id="KW-1185">Reference proteome</keyword>
<organism evidence="3 4">
    <name type="scientific">Caenorhabditis elegans</name>
    <dbReference type="NCBI Taxonomy" id="6239"/>
    <lineage>
        <taxon>Eukaryota</taxon>
        <taxon>Metazoa</taxon>
        <taxon>Ecdysozoa</taxon>
        <taxon>Nematoda</taxon>
        <taxon>Chromadorea</taxon>
        <taxon>Rhabditida</taxon>
        <taxon>Rhabditina</taxon>
        <taxon>Rhabditomorpha</taxon>
        <taxon>Rhabditoidea</taxon>
        <taxon>Rhabditidae</taxon>
        <taxon>Peloderinae</taxon>
        <taxon>Caenorhabditis</taxon>
    </lineage>
</organism>
<dbReference type="RefSeq" id="NP_502509.1">
    <property type="nucleotide sequence ID" value="NM_070108.3"/>
</dbReference>
<dbReference type="Pfam" id="PF00188">
    <property type="entry name" value="CAP"/>
    <property type="match status" value="1"/>
</dbReference>
<dbReference type="InParanoid" id="Q18539"/>
<dbReference type="EMBL" id="BX284604">
    <property type="protein sequence ID" value="CAA94331.1"/>
    <property type="molecule type" value="Genomic_DNA"/>
</dbReference>
<dbReference type="FunFam" id="3.40.33.10:FF:000013">
    <property type="entry name" value="SCP-Like extracellular protein"/>
    <property type="match status" value="1"/>
</dbReference>
<dbReference type="CTD" id="183344"/>
<evidence type="ECO:0000256" key="1">
    <source>
        <dbReference type="SAM" id="SignalP"/>
    </source>
</evidence>
<feature type="chain" id="PRO_5004186837" evidence="1">
    <location>
        <begin position="17"/>
        <end position="209"/>
    </location>
</feature>
<protein>
    <submittedName>
        <fullName evidence="3">SCP domain-containing protein</fullName>
    </submittedName>
</protein>
<evidence type="ECO:0000313" key="4">
    <source>
        <dbReference type="Proteomes" id="UP000001940"/>
    </source>
</evidence>
<dbReference type="PANTHER" id="PTHR10334">
    <property type="entry name" value="CYSTEINE-RICH SECRETORY PROTEIN-RELATED"/>
    <property type="match status" value="1"/>
</dbReference>
<dbReference type="SUPFAM" id="SSF55797">
    <property type="entry name" value="PR-1-like"/>
    <property type="match status" value="1"/>
</dbReference>
<dbReference type="PRINTS" id="PR00838">
    <property type="entry name" value="V5ALLERGEN"/>
</dbReference>
<feature type="domain" description="SCP" evidence="2">
    <location>
        <begin position="21"/>
        <end position="182"/>
    </location>
</feature>
<dbReference type="SMR" id="Q18539"/>
<dbReference type="CDD" id="cd05380">
    <property type="entry name" value="CAP_euk"/>
    <property type="match status" value="1"/>
</dbReference>
<reference evidence="3 4" key="1">
    <citation type="journal article" date="1998" name="Science">
        <title>Genome sequence of the nematode C. elegans: a platform for investigating biology.</title>
        <authorList>
            <consortium name="The C. elegans sequencing consortium"/>
            <person name="Sulson J.E."/>
            <person name="Waterston R."/>
        </authorList>
    </citation>
    <scope>NUCLEOTIDE SEQUENCE [LARGE SCALE GENOMIC DNA]</scope>
    <source>
        <strain evidence="3 4">Bristol N2</strain>
    </source>
</reference>
<dbReference type="InterPro" id="IPR001283">
    <property type="entry name" value="CRISP-related"/>
</dbReference>
<dbReference type="OMA" id="ATIVCQY"/>
<feature type="signal peptide" evidence="1">
    <location>
        <begin position="1"/>
        <end position="16"/>
    </location>
</feature>